<dbReference type="Proteomes" id="UP000789508">
    <property type="component" value="Unassembled WGS sequence"/>
</dbReference>
<accession>A0A9N9FM40</accession>
<comment type="caution">
    <text evidence="1">The sequence shown here is derived from an EMBL/GenBank/DDBJ whole genome shotgun (WGS) entry which is preliminary data.</text>
</comment>
<gene>
    <name evidence="1" type="ORF">ALEPTO_LOCUS5643</name>
</gene>
<protein>
    <submittedName>
        <fullName evidence="1">5995_t:CDS:1</fullName>
    </submittedName>
</protein>
<dbReference type="OrthoDB" id="10368373at2759"/>
<reference evidence="1" key="1">
    <citation type="submission" date="2021-06" db="EMBL/GenBank/DDBJ databases">
        <authorList>
            <person name="Kallberg Y."/>
            <person name="Tangrot J."/>
            <person name="Rosling A."/>
        </authorList>
    </citation>
    <scope>NUCLEOTIDE SEQUENCE</scope>
    <source>
        <strain evidence="1">FL130A</strain>
    </source>
</reference>
<dbReference type="EMBL" id="CAJVPS010001644">
    <property type="protein sequence ID" value="CAG8545996.1"/>
    <property type="molecule type" value="Genomic_DNA"/>
</dbReference>
<organism evidence="1 2">
    <name type="scientific">Ambispora leptoticha</name>
    <dbReference type="NCBI Taxonomy" id="144679"/>
    <lineage>
        <taxon>Eukaryota</taxon>
        <taxon>Fungi</taxon>
        <taxon>Fungi incertae sedis</taxon>
        <taxon>Mucoromycota</taxon>
        <taxon>Glomeromycotina</taxon>
        <taxon>Glomeromycetes</taxon>
        <taxon>Archaeosporales</taxon>
        <taxon>Ambisporaceae</taxon>
        <taxon>Ambispora</taxon>
    </lineage>
</organism>
<sequence>MCENQPLSQLQLTPGVSVSRIISPLDLLSNLKTLASQYKLPINEKNPKSDPNINCHSNRNTDSLCFTNFFEELRKFEGDIRYIMKMKKRNATLVEPEIASLLFGENYLAYLEAEKFDQTSELNAELEIFKFFL</sequence>
<name>A0A9N9FM40_9GLOM</name>
<evidence type="ECO:0000313" key="2">
    <source>
        <dbReference type="Proteomes" id="UP000789508"/>
    </source>
</evidence>
<dbReference type="AlphaFoldDB" id="A0A9N9FM40"/>
<keyword evidence="2" id="KW-1185">Reference proteome</keyword>
<proteinExistence type="predicted"/>
<evidence type="ECO:0000313" key="1">
    <source>
        <dbReference type="EMBL" id="CAG8545996.1"/>
    </source>
</evidence>